<dbReference type="Gene3D" id="1.20.1600.10">
    <property type="entry name" value="Outer membrane efflux proteins (OEP)"/>
    <property type="match status" value="1"/>
</dbReference>
<gene>
    <name evidence="9" type="ORF">OCK74_05595</name>
</gene>
<evidence type="ECO:0000256" key="1">
    <source>
        <dbReference type="ARBA" id="ARBA00004442"/>
    </source>
</evidence>
<dbReference type="GO" id="GO:0015288">
    <property type="term" value="F:porin activity"/>
    <property type="evidence" value="ECO:0007669"/>
    <property type="project" value="TreeGrafter"/>
</dbReference>
<dbReference type="SUPFAM" id="SSF56954">
    <property type="entry name" value="Outer membrane efflux proteins (OEP)"/>
    <property type="match status" value="1"/>
</dbReference>
<dbReference type="RefSeq" id="WP_279296223.1">
    <property type="nucleotide sequence ID" value="NZ_JAOTIF010000002.1"/>
</dbReference>
<reference evidence="9" key="2">
    <citation type="submission" date="2023-04" db="EMBL/GenBank/DDBJ databases">
        <title>Paracnuella aquatica gen. nov., sp. nov., a member of the family Chitinophagaceae isolated from a hot spring.</title>
        <authorList>
            <person name="Wang C."/>
        </authorList>
    </citation>
    <scope>NUCLEOTIDE SEQUENCE</scope>
    <source>
        <strain evidence="9">LB-8</strain>
    </source>
</reference>
<evidence type="ECO:0000256" key="8">
    <source>
        <dbReference type="SAM" id="SignalP"/>
    </source>
</evidence>
<dbReference type="GO" id="GO:1990281">
    <property type="term" value="C:efflux pump complex"/>
    <property type="evidence" value="ECO:0007669"/>
    <property type="project" value="TreeGrafter"/>
</dbReference>
<evidence type="ECO:0000313" key="9">
    <source>
        <dbReference type="EMBL" id="MCU7548579.1"/>
    </source>
</evidence>
<evidence type="ECO:0000256" key="4">
    <source>
        <dbReference type="ARBA" id="ARBA00022452"/>
    </source>
</evidence>
<keyword evidence="5" id="KW-0812">Transmembrane</keyword>
<evidence type="ECO:0000256" key="6">
    <source>
        <dbReference type="ARBA" id="ARBA00023136"/>
    </source>
</evidence>
<reference evidence="9" key="1">
    <citation type="submission" date="2022-09" db="EMBL/GenBank/DDBJ databases">
        <authorList>
            <person name="Yuan C."/>
            <person name="Ke Z."/>
        </authorList>
    </citation>
    <scope>NUCLEOTIDE SEQUENCE</scope>
    <source>
        <strain evidence="9">LB-8</strain>
    </source>
</reference>
<dbReference type="AlphaFoldDB" id="A0A9X2XNM1"/>
<keyword evidence="7" id="KW-0998">Cell outer membrane</keyword>
<dbReference type="InterPro" id="IPR003423">
    <property type="entry name" value="OMP_efflux"/>
</dbReference>
<dbReference type="PANTHER" id="PTHR30026">
    <property type="entry name" value="OUTER MEMBRANE PROTEIN TOLC"/>
    <property type="match status" value="1"/>
</dbReference>
<feature type="chain" id="PRO_5040928519" evidence="8">
    <location>
        <begin position="21"/>
        <end position="475"/>
    </location>
</feature>
<evidence type="ECO:0000256" key="2">
    <source>
        <dbReference type="ARBA" id="ARBA00007613"/>
    </source>
</evidence>
<comment type="subcellular location">
    <subcellularLocation>
        <location evidence="1">Cell outer membrane</location>
    </subcellularLocation>
</comment>
<dbReference type="GO" id="GO:0015562">
    <property type="term" value="F:efflux transmembrane transporter activity"/>
    <property type="evidence" value="ECO:0007669"/>
    <property type="project" value="InterPro"/>
</dbReference>
<dbReference type="Pfam" id="PF02321">
    <property type="entry name" value="OEP"/>
    <property type="match status" value="2"/>
</dbReference>
<name>A0A9X2XNM1_9BACT</name>
<evidence type="ECO:0000256" key="3">
    <source>
        <dbReference type="ARBA" id="ARBA00022448"/>
    </source>
</evidence>
<comment type="similarity">
    <text evidence="2">Belongs to the outer membrane factor (OMF) (TC 1.B.17) family.</text>
</comment>
<evidence type="ECO:0000256" key="7">
    <source>
        <dbReference type="ARBA" id="ARBA00023237"/>
    </source>
</evidence>
<dbReference type="PANTHER" id="PTHR30026:SF20">
    <property type="entry name" value="OUTER MEMBRANE PROTEIN TOLC"/>
    <property type="match status" value="1"/>
</dbReference>
<dbReference type="Proteomes" id="UP001155483">
    <property type="component" value="Unassembled WGS sequence"/>
</dbReference>
<dbReference type="InterPro" id="IPR051906">
    <property type="entry name" value="TolC-like"/>
</dbReference>
<keyword evidence="8" id="KW-0732">Signal</keyword>
<keyword evidence="3" id="KW-0813">Transport</keyword>
<proteinExistence type="inferred from homology"/>
<keyword evidence="10" id="KW-1185">Reference proteome</keyword>
<keyword evidence="4" id="KW-1134">Transmembrane beta strand</keyword>
<dbReference type="GO" id="GO:0009279">
    <property type="term" value="C:cell outer membrane"/>
    <property type="evidence" value="ECO:0007669"/>
    <property type="project" value="UniProtKB-SubCell"/>
</dbReference>
<organism evidence="9 10">
    <name type="scientific">Paraflavisolibacter caeni</name>
    <dbReference type="NCBI Taxonomy" id="2982496"/>
    <lineage>
        <taxon>Bacteria</taxon>
        <taxon>Pseudomonadati</taxon>
        <taxon>Bacteroidota</taxon>
        <taxon>Chitinophagia</taxon>
        <taxon>Chitinophagales</taxon>
        <taxon>Chitinophagaceae</taxon>
        <taxon>Paraflavisolibacter</taxon>
    </lineage>
</organism>
<feature type="signal peptide" evidence="8">
    <location>
        <begin position="1"/>
        <end position="20"/>
    </location>
</feature>
<protein>
    <submittedName>
        <fullName evidence="9">TolC family protein</fullName>
    </submittedName>
</protein>
<sequence>MKIVLTITTFFLLFSMASRAQSSSYTLEQCIETAIRNNIEVKQRELQTQSAEIDYKQSKTNLFPTLNGVINHGINQGRSIDPFTNSYVNQKVNYASYGLGSSVVLFNGLSQQKSIRQYQYASDASKMELQQVKDNLSLDVILAYLLVLSNEDLVELSKKQVEVSNKQVERLEILHKEGAINPSQLYDLKAQLKDDELTAVNNQNALAIAKLNLAQLMQLPFDSAMKVERIGMEELVQKYGPSLADVYNNAVNELALVKAARLRTESSAAAVRAIKGTFYPTLLLNGNLNTNYSSAASRDVLLNSTEVSSSNYVIVNGDKVPVVTKVNNYSSERIDYNSQLRNNVFSNIELSLRVPLFNSFQTRNRVKLANLELKYVTLTEENTKIQLRQEVERSYLNMNNAWERYKISQEQVAAYTESFRAADVRFNAGVGTSVDYLVAKNNLDRANMNLVMAKYGYLLRKRILDFYYGSGYRVK</sequence>
<dbReference type="EMBL" id="JAOTIF010000002">
    <property type="protein sequence ID" value="MCU7548579.1"/>
    <property type="molecule type" value="Genomic_DNA"/>
</dbReference>
<accession>A0A9X2XNM1</accession>
<evidence type="ECO:0000313" key="10">
    <source>
        <dbReference type="Proteomes" id="UP001155483"/>
    </source>
</evidence>
<evidence type="ECO:0000256" key="5">
    <source>
        <dbReference type="ARBA" id="ARBA00022692"/>
    </source>
</evidence>
<comment type="caution">
    <text evidence="9">The sequence shown here is derived from an EMBL/GenBank/DDBJ whole genome shotgun (WGS) entry which is preliminary data.</text>
</comment>
<keyword evidence="6" id="KW-0472">Membrane</keyword>